<dbReference type="OrthoDB" id="5296079at2"/>
<dbReference type="EMBL" id="VZPB01000003">
    <property type="protein sequence ID" value="KAB0584986.1"/>
    <property type="molecule type" value="Genomic_DNA"/>
</dbReference>
<evidence type="ECO:0000259" key="1">
    <source>
        <dbReference type="Pfam" id="PF00004"/>
    </source>
</evidence>
<comment type="caution">
    <text evidence="2">The sequence shown here is derived from an EMBL/GenBank/DDBJ whole genome shotgun (WGS) entry which is preliminary data.</text>
</comment>
<dbReference type="RefSeq" id="WP_151122302.1">
    <property type="nucleotide sequence ID" value="NZ_CP088081.1"/>
</dbReference>
<feature type="domain" description="ATPase AAA-type core" evidence="1">
    <location>
        <begin position="3"/>
        <end position="56"/>
    </location>
</feature>
<gene>
    <name evidence="2" type="ORF">F7Q92_02190</name>
</gene>
<dbReference type="AlphaFoldDB" id="A0A643FJJ5"/>
<dbReference type="PANTHER" id="PTHR37816:SF1">
    <property type="entry name" value="TOXIN"/>
    <property type="match status" value="1"/>
</dbReference>
<proteinExistence type="predicted"/>
<dbReference type="Gene3D" id="3.40.50.300">
    <property type="entry name" value="P-loop containing nucleotide triphosphate hydrolases"/>
    <property type="match status" value="1"/>
</dbReference>
<protein>
    <submittedName>
        <fullName evidence="2">AAA family ATPase</fullName>
    </submittedName>
</protein>
<dbReference type="InterPro" id="IPR003959">
    <property type="entry name" value="ATPase_AAA_core"/>
</dbReference>
<evidence type="ECO:0000313" key="3">
    <source>
        <dbReference type="Proteomes" id="UP000430120"/>
    </source>
</evidence>
<reference evidence="2 3" key="1">
    <citation type="submission" date="2019-09" db="EMBL/GenBank/DDBJ databases">
        <title>Draft genome sequences of 48 bacterial type strains from the CCUG.</title>
        <authorList>
            <person name="Tunovic T."/>
            <person name="Pineiro-Iglesias B."/>
            <person name="Unosson C."/>
            <person name="Inganas E."/>
            <person name="Ohlen M."/>
            <person name="Cardew S."/>
            <person name="Jensie-Markopoulos S."/>
            <person name="Salva-Serra F."/>
            <person name="Jaen-Luchoro D."/>
            <person name="Karlsson R."/>
            <person name="Svensson-Stadler L."/>
            <person name="Chun J."/>
            <person name="Moore E."/>
        </authorList>
    </citation>
    <scope>NUCLEOTIDE SEQUENCE [LARGE SCALE GENOMIC DNA]</scope>
    <source>
        <strain evidence="2 3">CCUG 30977</strain>
    </source>
</reference>
<dbReference type="InterPro" id="IPR027417">
    <property type="entry name" value="P-loop_NTPase"/>
</dbReference>
<dbReference type="InterPro" id="IPR052922">
    <property type="entry name" value="Cytidylate_Kinase-2"/>
</dbReference>
<accession>A0A643FJJ5</accession>
<dbReference type="SUPFAM" id="SSF52540">
    <property type="entry name" value="P-loop containing nucleoside triphosphate hydrolases"/>
    <property type="match status" value="1"/>
</dbReference>
<sequence>MRIIIVGTSGSGKSTLAEALASELAIPRIELDALHWLPNWVERDDEGFRRLVAEATVGERWVVDGNYSVVRDILWPRATDIVWLNMGRMTVFSRVLKRTLRRCFMREKLWAGNTESLRKAFFSRDSILLWSLTTYGKNVAKYTRLRQEPAFAHLRWHEVRSARDAQRLLQSVRLAGPSAS</sequence>
<dbReference type="GO" id="GO:0016887">
    <property type="term" value="F:ATP hydrolysis activity"/>
    <property type="evidence" value="ECO:0007669"/>
    <property type="project" value="InterPro"/>
</dbReference>
<dbReference type="Pfam" id="PF00004">
    <property type="entry name" value="AAA"/>
    <property type="match status" value="1"/>
</dbReference>
<evidence type="ECO:0000313" key="2">
    <source>
        <dbReference type="EMBL" id="KAB0584986.1"/>
    </source>
</evidence>
<dbReference type="PANTHER" id="PTHR37816">
    <property type="entry name" value="YALI0E33011P"/>
    <property type="match status" value="1"/>
</dbReference>
<dbReference type="Proteomes" id="UP000430120">
    <property type="component" value="Unassembled WGS sequence"/>
</dbReference>
<organism evidence="2 3">
    <name type="scientific">Ideonella dechloratans</name>
    <dbReference type="NCBI Taxonomy" id="36863"/>
    <lineage>
        <taxon>Bacteria</taxon>
        <taxon>Pseudomonadati</taxon>
        <taxon>Pseudomonadota</taxon>
        <taxon>Betaproteobacteria</taxon>
        <taxon>Burkholderiales</taxon>
        <taxon>Sphaerotilaceae</taxon>
        <taxon>Ideonella</taxon>
    </lineage>
</organism>
<name>A0A643FJJ5_IDEDE</name>
<dbReference type="GO" id="GO:0005524">
    <property type="term" value="F:ATP binding"/>
    <property type="evidence" value="ECO:0007669"/>
    <property type="project" value="InterPro"/>
</dbReference>
<keyword evidence="3" id="KW-1185">Reference proteome</keyword>